<keyword evidence="5" id="KW-1185">Reference proteome</keyword>
<dbReference type="PANTHER" id="PTHR34216:SF3">
    <property type="entry name" value="POLY-BETA-1,6-N-ACETYL-D-GLUCOSAMINE N-DEACETYLASE"/>
    <property type="match status" value="1"/>
</dbReference>
<dbReference type="RefSeq" id="WP_113978784.1">
    <property type="nucleotide sequence ID" value="NZ_QMEY01000001.1"/>
</dbReference>
<evidence type="ECO:0000256" key="2">
    <source>
        <dbReference type="ARBA" id="ARBA00022729"/>
    </source>
</evidence>
<feature type="domain" description="NodB homology" evidence="3">
    <location>
        <begin position="45"/>
        <end position="222"/>
    </location>
</feature>
<comment type="caution">
    <text evidence="4">The sequence shown here is derived from an EMBL/GenBank/DDBJ whole genome shotgun (WGS) entry which is preliminary data.</text>
</comment>
<dbReference type="Proteomes" id="UP000253303">
    <property type="component" value="Unassembled WGS sequence"/>
</dbReference>
<sequence length="222" mass="24441">MAGSIVNVTVHGIGPVVRELDPGEDEVWVEVEQFERMLDAAVGRGDVRITFDDGNASDVEIALPRLLERGLTAEFFVCAGLLGEPGRVDADGVRELTAAGMRIGSHGWAHRDWRLLSVEDVEREMIEAGRVLAGLVGHPVSRVAIPFGSYDRHVLRRMRESRITRAYTSDGGRARPGTWLQTRTSIGPDLDQDWLDRVLNGTPSVYGRARGTAARAFKRLRG</sequence>
<dbReference type="AlphaFoldDB" id="A0A366M8J4"/>
<dbReference type="InterPro" id="IPR051398">
    <property type="entry name" value="Polysacch_Deacetylase"/>
</dbReference>
<accession>A0A366M8J4</accession>
<dbReference type="Pfam" id="PF01522">
    <property type="entry name" value="Polysacc_deac_1"/>
    <property type="match status" value="1"/>
</dbReference>
<reference evidence="4 5" key="1">
    <citation type="submission" date="2018-06" db="EMBL/GenBank/DDBJ databases">
        <title>Sphaerisporangium craniellae sp. nov., isolated from a marine sponge in the South China Sea.</title>
        <authorList>
            <person name="Li L."/>
        </authorList>
    </citation>
    <scope>NUCLEOTIDE SEQUENCE [LARGE SCALE GENOMIC DNA]</scope>
    <source>
        <strain evidence="4 5">LHW63015</strain>
    </source>
</reference>
<evidence type="ECO:0000259" key="3">
    <source>
        <dbReference type="PROSITE" id="PS51677"/>
    </source>
</evidence>
<proteinExistence type="predicted"/>
<dbReference type="PROSITE" id="PS51677">
    <property type="entry name" value="NODB"/>
    <property type="match status" value="1"/>
</dbReference>
<dbReference type="InterPro" id="IPR011330">
    <property type="entry name" value="Glyco_hydro/deAcase_b/a-brl"/>
</dbReference>
<organism evidence="4 5">
    <name type="scientific">Spongiactinospora rosea</name>
    <dbReference type="NCBI Taxonomy" id="2248750"/>
    <lineage>
        <taxon>Bacteria</taxon>
        <taxon>Bacillati</taxon>
        <taxon>Actinomycetota</taxon>
        <taxon>Actinomycetes</taxon>
        <taxon>Streptosporangiales</taxon>
        <taxon>Streptosporangiaceae</taxon>
        <taxon>Spongiactinospora</taxon>
    </lineage>
</organism>
<dbReference type="SUPFAM" id="SSF88713">
    <property type="entry name" value="Glycoside hydrolase/deacetylase"/>
    <property type="match status" value="1"/>
</dbReference>
<dbReference type="OrthoDB" id="9763050at2"/>
<dbReference type="PANTHER" id="PTHR34216">
    <property type="match status" value="1"/>
</dbReference>
<comment type="subcellular location">
    <subcellularLocation>
        <location evidence="1">Secreted</location>
    </subcellularLocation>
</comment>
<dbReference type="GO" id="GO:0005576">
    <property type="term" value="C:extracellular region"/>
    <property type="evidence" value="ECO:0007669"/>
    <property type="project" value="UniProtKB-SubCell"/>
</dbReference>
<dbReference type="GO" id="GO:0005975">
    <property type="term" value="P:carbohydrate metabolic process"/>
    <property type="evidence" value="ECO:0007669"/>
    <property type="project" value="InterPro"/>
</dbReference>
<evidence type="ECO:0000256" key="1">
    <source>
        <dbReference type="ARBA" id="ARBA00004613"/>
    </source>
</evidence>
<name>A0A366M8J4_9ACTN</name>
<dbReference type="Gene3D" id="3.20.20.370">
    <property type="entry name" value="Glycoside hydrolase/deacetylase"/>
    <property type="match status" value="1"/>
</dbReference>
<evidence type="ECO:0000313" key="4">
    <source>
        <dbReference type="EMBL" id="RBQ21782.1"/>
    </source>
</evidence>
<gene>
    <name evidence="4" type="ORF">DP939_03565</name>
</gene>
<keyword evidence="2" id="KW-0732">Signal</keyword>
<dbReference type="CDD" id="cd10918">
    <property type="entry name" value="CE4_NodB_like_5s_6s"/>
    <property type="match status" value="1"/>
</dbReference>
<dbReference type="GO" id="GO:0016810">
    <property type="term" value="F:hydrolase activity, acting on carbon-nitrogen (but not peptide) bonds"/>
    <property type="evidence" value="ECO:0007669"/>
    <property type="project" value="InterPro"/>
</dbReference>
<protein>
    <submittedName>
        <fullName evidence="4">Polysaccharide deacetylase family protein</fullName>
    </submittedName>
</protein>
<dbReference type="InterPro" id="IPR002509">
    <property type="entry name" value="NODB_dom"/>
</dbReference>
<evidence type="ECO:0000313" key="5">
    <source>
        <dbReference type="Proteomes" id="UP000253303"/>
    </source>
</evidence>
<dbReference type="EMBL" id="QMEY01000001">
    <property type="protein sequence ID" value="RBQ21782.1"/>
    <property type="molecule type" value="Genomic_DNA"/>
</dbReference>